<sequence>MDEPLAHGMLDQPRTFRSGRLPGETWQGAIVRPSIPAGTATPTVREGNLLRLRIPEFTDSQPGHWSRTSAGDGLGEVPQGDLVSADLYRDGEKVAGVSSAWQDVSVPDAPTRYRLDLSTARDSEDWKAGVSTDTS</sequence>
<proteinExistence type="predicted"/>
<evidence type="ECO:0000313" key="2">
    <source>
        <dbReference type="EMBL" id="TYR46951.1"/>
    </source>
</evidence>
<dbReference type="RefSeq" id="WP_148905068.1">
    <property type="nucleotide sequence ID" value="NZ_VSZQ01000350.1"/>
</dbReference>
<gene>
    <name evidence="2" type="ORF">FY004_35980</name>
</gene>
<dbReference type="EMBL" id="VSZQ01000350">
    <property type="protein sequence ID" value="TYR46951.1"/>
    <property type="molecule type" value="Genomic_DNA"/>
</dbReference>
<evidence type="ECO:0000313" key="3">
    <source>
        <dbReference type="Proteomes" id="UP000323242"/>
    </source>
</evidence>
<comment type="caution">
    <text evidence="2">The sequence shown here is derived from an EMBL/GenBank/DDBJ whole genome shotgun (WGS) entry which is preliminary data.</text>
</comment>
<name>A0A5D4I1A1_9ACTN</name>
<organism evidence="2 3">
    <name type="scientific">Streptomyces parvus</name>
    <dbReference type="NCBI Taxonomy" id="66428"/>
    <lineage>
        <taxon>Bacteria</taxon>
        <taxon>Bacillati</taxon>
        <taxon>Actinomycetota</taxon>
        <taxon>Actinomycetes</taxon>
        <taxon>Kitasatosporales</taxon>
        <taxon>Streptomycetaceae</taxon>
        <taxon>Streptomyces</taxon>
    </lineage>
</organism>
<keyword evidence="3" id="KW-1185">Reference proteome</keyword>
<dbReference type="Proteomes" id="UP000323242">
    <property type="component" value="Unassembled WGS sequence"/>
</dbReference>
<evidence type="ECO:0000256" key="1">
    <source>
        <dbReference type="SAM" id="MobiDB-lite"/>
    </source>
</evidence>
<feature type="region of interest" description="Disordered" evidence="1">
    <location>
        <begin position="1"/>
        <end position="22"/>
    </location>
</feature>
<dbReference type="AlphaFoldDB" id="A0A5D4I1A1"/>
<feature type="compositionally biased region" description="Polar residues" evidence="1">
    <location>
        <begin position="58"/>
        <end position="69"/>
    </location>
</feature>
<feature type="region of interest" description="Disordered" evidence="1">
    <location>
        <begin position="53"/>
        <end position="78"/>
    </location>
</feature>
<accession>A0A5D4I1A1</accession>
<reference evidence="2 3" key="1">
    <citation type="submission" date="2019-08" db="EMBL/GenBank/DDBJ databases">
        <title>Draft genome for granaticin producer strain Streptomyces parvus C05.</title>
        <authorList>
            <person name="Gonzalez-Pimentel J.L."/>
        </authorList>
    </citation>
    <scope>NUCLEOTIDE SEQUENCE [LARGE SCALE GENOMIC DNA]</scope>
    <source>
        <strain evidence="2 3">C05</strain>
    </source>
</reference>
<protein>
    <submittedName>
        <fullName evidence="2">Uncharacterized protein</fullName>
    </submittedName>
</protein>